<comment type="caution">
    <text evidence="1">The sequence shown here is derived from an EMBL/GenBank/DDBJ whole genome shotgun (WGS) entry which is preliminary data.</text>
</comment>
<dbReference type="AlphaFoldDB" id="A0A8S9GNG9"/>
<proteinExistence type="predicted"/>
<dbReference type="EMBL" id="QGKY02001925">
    <property type="protein sequence ID" value="KAF2545886.1"/>
    <property type="molecule type" value="Genomic_DNA"/>
</dbReference>
<reference evidence="1" key="1">
    <citation type="submission" date="2019-12" db="EMBL/GenBank/DDBJ databases">
        <title>Genome sequencing and annotation of Brassica cretica.</title>
        <authorList>
            <person name="Studholme D.J."/>
            <person name="Sarris P.F."/>
        </authorList>
    </citation>
    <scope>NUCLEOTIDE SEQUENCE</scope>
    <source>
        <strain evidence="1">PFS-102/07</strain>
        <tissue evidence="1">Leaf</tissue>
    </source>
</reference>
<evidence type="ECO:0000313" key="1">
    <source>
        <dbReference type="EMBL" id="KAF2545886.1"/>
    </source>
</evidence>
<accession>A0A8S9GNG9</accession>
<sequence length="201" mass="23170">MTFLQHEVFHETLYQWNIILKTLETGRKSSRMGGKHDGIEARRESPKLDETLISILWKFSMKPKDREIFTAKPDIWEEWWRPGHAERHVEHEFSIDFESAPREGSVQLKVNQVKISSDGKQVNMAIEGERNKVIDLEQVSSFDDQVEVLSRVSSGPRVQISRSSARYFAGKSKNCPEANGGYVRVQSSQDVHLGFWLSPLR</sequence>
<gene>
    <name evidence="1" type="ORF">F2Q70_00020893</name>
</gene>
<organism evidence="1">
    <name type="scientific">Brassica cretica</name>
    <name type="common">Mustard</name>
    <dbReference type="NCBI Taxonomy" id="69181"/>
    <lineage>
        <taxon>Eukaryota</taxon>
        <taxon>Viridiplantae</taxon>
        <taxon>Streptophyta</taxon>
        <taxon>Embryophyta</taxon>
        <taxon>Tracheophyta</taxon>
        <taxon>Spermatophyta</taxon>
        <taxon>Magnoliopsida</taxon>
        <taxon>eudicotyledons</taxon>
        <taxon>Gunneridae</taxon>
        <taxon>Pentapetalae</taxon>
        <taxon>rosids</taxon>
        <taxon>malvids</taxon>
        <taxon>Brassicales</taxon>
        <taxon>Brassicaceae</taxon>
        <taxon>Brassiceae</taxon>
        <taxon>Brassica</taxon>
    </lineage>
</organism>
<protein>
    <submittedName>
        <fullName evidence="1">Uncharacterized protein</fullName>
    </submittedName>
</protein>
<name>A0A8S9GNG9_BRACR</name>